<protein>
    <submittedName>
        <fullName evidence="2">Uncharacterized protein</fullName>
    </submittedName>
</protein>
<dbReference type="Gene3D" id="1.25.10.10">
    <property type="entry name" value="Leucine-rich Repeat Variant"/>
    <property type="match status" value="1"/>
</dbReference>
<dbReference type="OrthoDB" id="10391543at2759"/>
<dbReference type="SUPFAM" id="SSF48371">
    <property type="entry name" value="ARM repeat"/>
    <property type="match status" value="1"/>
</dbReference>
<dbReference type="InterPro" id="IPR011989">
    <property type="entry name" value="ARM-like"/>
</dbReference>
<feature type="region of interest" description="Disordered" evidence="1">
    <location>
        <begin position="1"/>
        <end position="55"/>
    </location>
</feature>
<gene>
    <name evidence="2" type="ORF">FDP41_005807</name>
</gene>
<sequence>MPKRESSPTNTKPPAEKEQEEQYDDIDDDSEQQATEEQQQDTLSPKQKKKKSNQASNQPKVIQLLFSKSFLSIEQACETIQTISSEDPEEQLASIKLLQNHNAIKRLIEILTIENHNPIIHESALALNRLYEVDENIFSKLEGELIHQLLKGIIVLYKSDHSIHPSIIYDHKELMNSKTTQDSHSSLPPVESFISNLFDFILELIESNTFMNELLKQEELLREVCQLLWTSSFKEKILHLMYSMSREVIGLNTTLPFSTTINATNMVTSAVNEDATIGIANTHSPNTLTIISTIRSILQLVNFSAVDLNEDISSLFKTYAIGISNNLNENQMDESQLITNIKKKQHLELTFEILHGIASLNNIQSKLRALKVFIESISYSCEHSHFDILIELLNDIFEIYSDEKGMERELFHDLLPCLEKIQLNEFINELKERIEKNLEKSDKNGSGDDGTIDTTTSPPHSIIITEQVEEDEELKEQAEEVNENLKEYIKYIKKTCC</sequence>
<feature type="region of interest" description="Disordered" evidence="1">
    <location>
        <begin position="438"/>
        <end position="460"/>
    </location>
</feature>
<evidence type="ECO:0000256" key="1">
    <source>
        <dbReference type="SAM" id="MobiDB-lite"/>
    </source>
</evidence>
<dbReference type="Proteomes" id="UP000444721">
    <property type="component" value="Unassembled WGS sequence"/>
</dbReference>
<comment type="caution">
    <text evidence="2">The sequence shown here is derived from an EMBL/GenBank/DDBJ whole genome shotgun (WGS) entry which is preliminary data.</text>
</comment>
<evidence type="ECO:0000313" key="3">
    <source>
        <dbReference type="Proteomes" id="UP000444721"/>
    </source>
</evidence>
<dbReference type="EMBL" id="VFQX01000048">
    <property type="protein sequence ID" value="KAF0975054.1"/>
    <property type="molecule type" value="Genomic_DNA"/>
</dbReference>
<organism evidence="2 3">
    <name type="scientific">Naegleria fowleri</name>
    <name type="common">Brain eating amoeba</name>
    <dbReference type="NCBI Taxonomy" id="5763"/>
    <lineage>
        <taxon>Eukaryota</taxon>
        <taxon>Discoba</taxon>
        <taxon>Heterolobosea</taxon>
        <taxon>Tetramitia</taxon>
        <taxon>Eutetramitia</taxon>
        <taxon>Vahlkampfiidae</taxon>
        <taxon>Naegleria</taxon>
    </lineage>
</organism>
<reference evidence="2 3" key="1">
    <citation type="journal article" date="2019" name="Sci. Rep.">
        <title>Nanopore sequencing improves the draft genome of the human pathogenic amoeba Naegleria fowleri.</title>
        <authorList>
            <person name="Liechti N."/>
            <person name="Schurch N."/>
            <person name="Bruggmann R."/>
            <person name="Wittwer M."/>
        </authorList>
    </citation>
    <scope>NUCLEOTIDE SEQUENCE [LARGE SCALE GENOMIC DNA]</scope>
    <source>
        <strain evidence="2 3">ATCC 30894</strain>
    </source>
</reference>
<name>A0A6A5BLW6_NAEFO</name>
<proteinExistence type="predicted"/>
<feature type="compositionally biased region" description="Acidic residues" evidence="1">
    <location>
        <begin position="18"/>
        <end position="31"/>
    </location>
</feature>
<dbReference type="AlphaFoldDB" id="A0A6A5BLW6"/>
<dbReference type="GeneID" id="68113025"/>
<dbReference type="VEuPathDB" id="AmoebaDB:NF0105910"/>
<keyword evidence="3" id="KW-1185">Reference proteome</keyword>
<feature type="compositionally biased region" description="Low complexity" evidence="1">
    <location>
        <begin position="32"/>
        <end position="45"/>
    </location>
</feature>
<dbReference type="VEuPathDB" id="AmoebaDB:NfTy_045030"/>
<dbReference type="InterPro" id="IPR016024">
    <property type="entry name" value="ARM-type_fold"/>
</dbReference>
<dbReference type="RefSeq" id="XP_044559767.1">
    <property type="nucleotide sequence ID" value="XM_044709372.1"/>
</dbReference>
<accession>A0A6A5BLW6</accession>
<dbReference type="VEuPathDB" id="AmoebaDB:FDP41_005807"/>
<evidence type="ECO:0000313" key="2">
    <source>
        <dbReference type="EMBL" id="KAF0975054.1"/>
    </source>
</evidence>